<feature type="domain" description="JmjC" evidence="2">
    <location>
        <begin position="189"/>
        <end position="358"/>
    </location>
</feature>
<dbReference type="PROSITE" id="PS51184">
    <property type="entry name" value="JMJC"/>
    <property type="match status" value="1"/>
</dbReference>
<dbReference type="SMART" id="SM00558">
    <property type="entry name" value="JmjC"/>
    <property type="match status" value="1"/>
</dbReference>
<dbReference type="GO" id="GO:0043565">
    <property type="term" value="F:sequence-specific DNA binding"/>
    <property type="evidence" value="ECO:0007669"/>
    <property type="project" value="TreeGrafter"/>
</dbReference>
<dbReference type="EMBL" id="HBIJ01013938">
    <property type="protein sequence ID" value="CAE0368613.1"/>
    <property type="molecule type" value="Transcribed_RNA"/>
</dbReference>
<dbReference type="GO" id="GO:0005737">
    <property type="term" value="C:cytoplasm"/>
    <property type="evidence" value="ECO:0007669"/>
    <property type="project" value="TreeGrafter"/>
</dbReference>
<organism evidence="3">
    <name type="scientific">Aureoumbra lagunensis</name>
    <dbReference type="NCBI Taxonomy" id="44058"/>
    <lineage>
        <taxon>Eukaryota</taxon>
        <taxon>Sar</taxon>
        <taxon>Stramenopiles</taxon>
        <taxon>Ochrophyta</taxon>
        <taxon>Pelagophyceae</taxon>
        <taxon>Pelagomonadales</taxon>
        <taxon>Aureoumbra</taxon>
    </lineage>
</organism>
<dbReference type="GO" id="GO:0005634">
    <property type="term" value="C:nucleus"/>
    <property type="evidence" value="ECO:0007669"/>
    <property type="project" value="TreeGrafter"/>
</dbReference>
<dbReference type="PANTHER" id="PTHR12480:SF6">
    <property type="entry name" value="2-OXOGLUTARATE AND IRON-DEPENDENT OXYGENASE JMJD4"/>
    <property type="match status" value="1"/>
</dbReference>
<dbReference type="AlphaFoldDB" id="A0A6S8DCI1"/>
<dbReference type="InterPro" id="IPR041667">
    <property type="entry name" value="Cupin_8"/>
</dbReference>
<dbReference type="GO" id="GO:0016706">
    <property type="term" value="F:2-oxoglutarate-dependent dioxygenase activity"/>
    <property type="evidence" value="ECO:0007669"/>
    <property type="project" value="TreeGrafter"/>
</dbReference>
<dbReference type="SUPFAM" id="SSF51197">
    <property type="entry name" value="Clavaminate synthase-like"/>
    <property type="match status" value="1"/>
</dbReference>
<name>A0A6S8DCI1_9STRA</name>
<evidence type="ECO:0000256" key="1">
    <source>
        <dbReference type="SAM" id="MobiDB-lite"/>
    </source>
</evidence>
<dbReference type="PANTHER" id="PTHR12480">
    <property type="entry name" value="ARGININE DEMETHYLASE AND LYSYL-HYDROXYLASE JMJD"/>
    <property type="match status" value="1"/>
</dbReference>
<dbReference type="Pfam" id="PF13621">
    <property type="entry name" value="Cupin_8"/>
    <property type="match status" value="1"/>
</dbReference>
<dbReference type="InterPro" id="IPR003347">
    <property type="entry name" value="JmjC_dom"/>
</dbReference>
<dbReference type="GO" id="GO:0045905">
    <property type="term" value="P:positive regulation of translational termination"/>
    <property type="evidence" value="ECO:0007669"/>
    <property type="project" value="TreeGrafter"/>
</dbReference>
<proteinExistence type="predicted"/>
<evidence type="ECO:0000259" key="2">
    <source>
        <dbReference type="PROSITE" id="PS51184"/>
    </source>
</evidence>
<reference evidence="3" key="1">
    <citation type="submission" date="2021-01" db="EMBL/GenBank/DDBJ databases">
        <authorList>
            <person name="Corre E."/>
            <person name="Pelletier E."/>
            <person name="Niang G."/>
            <person name="Scheremetjew M."/>
            <person name="Finn R."/>
            <person name="Kale V."/>
            <person name="Holt S."/>
            <person name="Cochrane G."/>
            <person name="Meng A."/>
            <person name="Brown T."/>
            <person name="Cohen L."/>
        </authorList>
    </citation>
    <scope>NUCLEOTIDE SEQUENCE</scope>
    <source>
        <strain evidence="3">CCMP1510</strain>
    </source>
</reference>
<dbReference type="InterPro" id="IPR050910">
    <property type="entry name" value="JMJD6_ArgDemeth/LysHydrox"/>
</dbReference>
<accession>A0A6S8DCI1</accession>
<protein>
    <recommendedName>
        <fullName evidence="2">JmjC domain-containing protein</fullName>
    </recommendedName>
</protein>
<gene>
    <name evidence="3" type="ORF">ALAG00032_LOCUS9375</name>
    <name evidence="4" type="ORF">ALAG00032_LOCUS9376</name>
</gene>
<dbReference type="EMBL" id="HBIJ01013937">
    <property type="protein sequence ID" value="CAE0368612.1"/>
    <property type="molecule type" value="Transcribed_RNA"/>
</dbReference>
<evidence type="ECO:0000313" key="4">
    <source>
        <dbReference type="EMBL" id="CAE0368613.1"/>
    </source>
</evidence>
<feature type="region of interest" description="Disordered" evidence="1">
    <location>
        <begin position="489"/>
        <end position="511"/>
    </location>
</feature>
<sequence>MDKRTKEKQIKIDEVLTFGKWGPGSEAVFSAQCCMLRRPRRHVLVNFISKLHAEKCLEPELEMDPLIYQFFNERLLRVDKVETRKEWKIRYCAVTEIKENVFWTRVPTVIWNAIDDWPALQKWVNKKKDAPPINLDGLISSFGHKTEIPVEYKDGSRKRLCLGDYLDKWKSKFDRSDEKDQIGYLKDFVYKSQSSSEAPTPIIFQGFRNWLSDDKNIGYNFLYLGARGSCTHLHCDVANSISWSASLAGRKRWRFVPCEHTHLLYDATGRHLAHDLPSTKHQSPWYARCRCSCSKLRCFPSIHLATILELIQEPGQVVLVPSGWYHTVENLDDALSVNANVLNAVNAPFVLSRLETHESADKEALFGGDNLSADAFLKVLFASLRADLKAFCKEKESVSLLFQIQRAAAMARLLASLGLLVSPNLFETKINKNILESADALLSKRQLATSVVLEHSFLNQLKQIRRHSGIIFGDEGGLKAAFLSAAEEEEQDPRGRAEWDDIASDEPVYVF</sequence>
<evidence type="ECO:0000313" key="3">
    <source>
        <dbReference type="EMBL" id="CAE0368612.1"/>
    </source>
</evidence>
<dbReference type="Gene3D" id="2.60.120.650">
    <property type="entry name" value="Cupin"/>
    <property type="match status" value="1"/>
</dbReference>